<evidence type="ECO:0000313" key="2">
    <source>
        <dbReference type="EMBL" id="KAJ2903122.1"/>
    </source>
</evidence>
<evidence type="ECO:0000256" key="1">
    <source>
        <dbReference type="SAM" id="MobiDB-lite"/>
    </source>
</evidence>
<evidence type="ECO:0000313" key="3">
    <source>
        <dbReference type="Proteomes" id="UP001201980"/>
    </source>
</evidence>
<accession>A0AAD5RT76</accession>
<comment type="caution">
    <text evidence="2">The sequence shown here is derived from an EMBL/GenBank/DDBJ whole genome shotgun (WGS) entry which is preliminary data.</text>
</comment>
<feature type="region of interest" description="Disordered" evidence="1">
    <location>
        <begin position="255"/>
        <end position="279"/>
    </location>
</feature>
<keyword evidence="3" id="KW-1185">Reference proteome</keyword>
<name>A0AAD5RT76_9PEZI</name>
<protein>
    <submittedName>
        <fullName evidence="2">Uncharacterized protein</fullName>
    </submittedName>
</protein>
<dbReference type="Proteomes" id="UP001201980">
    <property type="component" value="Unassembled WGS sequence"/>
</dbReference>
<dbReference type="AlphaFoldDB" id="A0AAD5RT76"/>
<proteinExistence type="predicted"/>
<gene>
    <name evidence="2" type="ORF">MKZ38_010386</name>
</gene>
<reference evidence="2" key="1">
    <citation type="submission" date="2022-07" db="EMBL/GenBank/DDBJ databases">
        <title>Draft genome sequence of Zalerion maritima ATCC 34329, a (micro)plastics degrading marine fungus.</title>
        <authorList>
            <person name="Paco A."/>
            <person name="Goncalves M.F.M."/>
            <person name="Rocha-Santos T.A.P."/>
            <person name="Alves A."/>
        </authorList>
    </citation>
    <scope>NUCLEOTIDE SEQUENCE</scope>
    <source>
        <strain evidence="2">ATCC 34329</strain>
    </source>
</reference>
<organism evidence="2 3">
    <name type="scientific">Zalerion maritima</name>
    <dbReference type="NCBI Taxonomy" id="339359"/>
    <lineage>
        <taxon>Eukaryota</taxon>
        <taxon>Fungi</taxon>
        <taxon>Dikarya</taxon>
        <taxon>Ascomycota</taxon>
        <taxon>Pezizomycotina</taxon>
        <taxon>Sordariomycetes</taxon>
        <taxon>Lulworthiomycetidae</taxon>
        <taxon>Lulworthiales</taxon>
        <taxon>Lulworthiaceae</taxon>
        <taxon>Zalerion</taxon>
    </lineage>
</organism>
<sequence length="307" mass="34140">MVPVARTPSQKMGNLIHSIEAVLKYEDRNQAEHTGTGTNLSTPQTLSDVSSSIRSELLAYGNYKWDPSSAQPVTSKDYDNWLVIFDDARRKLAKDTRMRAIEMPLWNALDAALHDLVFRASREVSRKADTRETGKEEESGWATLAKMHGVPKSPTFSKEEGLAGLHRYAWRQFYCGGADPGAADAREEENEKLFSEAEEQSLWERIAGLDFSVSSLLHSDRSASGGRYPGSSAGARERVLKTMVATDEDQHYFSGFGASGHDQQRTRAGRFQNPGKKPGTTFDGVFTNIGHQDGLPLVTDRDLERKR</sequence>
<dbReference type="EMBL" id="JAKWBI020000090">
    <property type="protein sequence ID" value="KAJ2903122.1"/>
    <property type="molecule type" value="Genomic_DNA"/>
</dbReference>